<dbReference type="EMBL" id="MBUA01000023">
    <property type="protein sequence ID" value="MBC6491700.1"/>
    <property type="molecule type" value="Genomic_DNA"/>
</dbReference>
<feature type="domain" description="Methylamine utilisation protein MauE" evidence="6">
    <location>
        <begin position="3"/>
        <end position="129"/>
    </location>
</feature>
<organism evidence="7 8">
    <name type="scientific">Flavihumibacter stibioxidans</name>
    <dbReference type="NCBI Taxonomy" id="1834163"/>
    <lineage>
        <taxon>Bacteria</taxon>
        <taxon>Pseudomonadati</taxon>
        <taxon>Bacteroidota</taxon>
        <taxon>Chitinophagia</taxon>
        <taxon>Chitinophagales</taxon>
        <taxon>Chitinophagaceae</taxon>
        <taxon>Flavihumibacter</taxon>
    </lineage>
</organism>
<dbReference type="RefSeq" id="WP_187257024.1">
    <property type="nucleotide sequence ID" value="NZ_JBHULF010000007.1"/>
</dbReference>
<comment type="caution">
    <text evidence="7">The sequence shown here is derived from an EMBL/GenBank/DDBJ whole genome shotgun (WGS) entry which is preliminary data.</text>
</comment>
<evidence type="ECO:0000256" key="3">
    <source>
        <dbReference type="ARBA" id="ARBA00022989"/>
    </source>
</evidence>
<protein>
    <recommendedName>
        <fullName evidence="6">Methylamine utilisation protein MauE domain-containing protein</fullName>
    </recommendedName>
</protein>
<name>A0ABR7M9J1_9BACT</name>
<keyword evidence="3 5" id="KW-1133">Transmembrane helix</keyword>
<evidence type="ECO:0000313" key="8">
    <source>
        <dbReference type="Proteomes" id="UP000765802"/>
    </source>
</evidence>
<feature type="transmembrane region" description="Helical" evidence="5">
    <location>
        <begin position="44"/>
        <end position="66"/>
    </location>
</feature>
<evidence type="ECO:0000256" key="5">
    <source>
        <dbReference type="SAM" id="Phobius"/>
    </source>
</evidence>
<comment type="subcellular location">
    <subcellularLocation>
        <location evidence="1">Membrane</location>
        <topology evidence="1">Multi-pass membrane protein</topology>
    </subcellularLocation>
</comment>
<evidence type="ECO:0000256" key="4">
    <source>
        <dbReference type="ARBA" id="ARBA00023136"/>
    </source>
</evidence>
<reference evidence="7 8" key="1">
    <citation type="submission" date="2016-07" db="EMBL/GenBank/DDBJ databases">
        <title>Genome analysis of Flavihumibacter stibioxidans YS-17.</title>
        <authorList>
            <person name="Shi K."/>
            <person name="Han Y."/>
            <person name="Wang G."/>
        </authorList>
    </citation>
    <scope>NUCLEOTIDE SEQUENCE [LARGE SCALE GENOMIC DNA]</scope>
    <source>
        <strain evidence="7 8">YS-17</strain>
    </source>
</reference>
<keyword evidence="8" id="KW-1185">Reference proteome</keyword>
<feature type="transmembrane region" description="Helical" evidence="5">
    <location>
        <begin position="73"/>
        <end position="95"/>
    </location>
</feature>
<sequence length="140" mass="15373">MKQKLSQVGVILIILMFAYASIAKLSNLELFRAQMGQSPLLPLSLIPFFSYFIPAIELVAVALLIIDATKVAGLYLTFFIMAIFSVYLVALVSLYDNVPCACGGILGKTNYPVHIVFNIIFTIIPLACLKGEQNDARANR</sequence>
<evidence type="ECO:0000259" key="6">
    <source>
        <dbReference type="Pfam" id="PF07291"/>
    </source>
</evidence>
<accession>A0ABR7M9J1</accession>
<dbReference type="InterPro" id="IPR009908">
    <property type="entry name" value="Methylamine_util_MauE"/>
</dbReference>
<dbReference type="Pfam" id="PF07291">
    <property type="entry name" value="MauE"/>
    <property type="match status" value="1"/>
</dbReference>
<keyword evidence="2 5" id="KW-0812">Transmembrane</keyword>
<evidence type="ECO:0000256" key="2">
    <source>
        <dbReference type="ARBA" id="ARBA00022692"/>
    </source>
</evidence>
<gene>
    <name evidence="7" type="ORF">BC349_11615</name>
</gene>
<proteinExistence type="predicted"/>
<feature type="transmembrane region" description="Helical" evidence="5">
    <location>
        <begin position="111"/>
        <end position="129"/>
    </location>
</feature>
<dbReference type="Proteomes" id="UP000765802">
    <property type="component" value="Unassembled WGS sequence"/>
</dbReference>
<evidence type="ECO:0000256" key="1">
    <source>
        <dbReference type="ARBA" id="ARBA00004141"/>
    </source>
</evidence>
<keyword evidence="4 5" id="KW-0472">Membrane</keyword>
<evidence type="ECO:0000313" key="7">
    <source>
        <dbReference type="EMBL" id="MBC6491700.1"/>
    </source>
</evidence>